<feature type="transmembrane region" description="Helical" evidence="1">
    <location>
        <begin position="182"/>
        <end position="200"/>
    </location>
</feature>
<evidence type="ECO:0000313" key="3">
    <source>
        <dbReference type="Proteomes" id="UP000584867"/>
    </source>
</evidence>
<feature type="transmembrane region" description="Helical" evidence="1">
    <location>
        <begin position="34"/>
        <end position="54"/>
    </location>
</feature>
<comment type="caution">
    <text evidence="2">The sequence shown here is derived from an EMBL/GenBank/DDBJ whole genome shotgun (WGS) entry which is preliminary data.</text>
</comment>
<dbReference type="PANTHER" id="PTHR40106">
    <property type="entry name" value="INNER MEMBRANE PROTEIN RCLC"/>
    <property type="match status" value="1"/>
</dbReference>
<dbReference type="InterPro" id="IPR016865">
    <property type="entry name" value="RclC"/>
</dbReference>
<dbReference type="GO" id="GO:1901530">
    <property type="term" value="P:response to hypochlorite"/>
    <property type="evidence" value="ECO:0007669"/>
    <property type="project" value="TreeGrafter"/>
</dbReference>
<organism evidence="2 3">
    <name type="scientific">Granulicella mallensis</name>
    <dbReference type="NCBI Taxonomy" id="940614"/>
    <lineage>
        <taxon>Bacteria</taxon>
        <taxon>Pseudomonadati</taxon>
        <taxon>Acidobacteriota</taxon>
        <taxon>Terriglobia</taxon>
        <taxon>Terriglobales</taxon>
        <taxon>Acidobacteriaceae</taxon>
        <taxon>Granulicella</taxon>
    </lineage>
</organism>
<dbReference type="Proteomes" id="UP000584867">
    <property type="component" value="Unassembled WGS sequence"/>
</dbReference>
<keyword evidence="1" id="KW-0812">Transmembrane</keyword>
<keyword evidence="1" id="KW-0472">Membrane</keyword>
<evidence type="ECO:0000256" key="1">
    <source>
        <dbReference type="SAM" id="Phobius"/>
    </source>
</evidence>
<evidence type="ECO:0000313" key="2">
    <source>
        <dbReference type="EMBL" id="MBB5063038.1"/>
    </source>
</evidence>
<dbReference type="Pfam" id="PF04224">
    <property type="entry name" value="DUF417"/>
    <property type="match status" value="1"/>
</dbReference>
<feature type="transmembrane region" description="Helical" evidence="1">
    <location>
        <begin position="107"/>
        <end position="124"/>
    </location>
</feature>
<name>A0A7W7ZNA5_9BACT</name>
<sequence length="207" mass="22838">MPNISATEENMHDQDGGIRTLYIKAAKLDRFGMGLLRLGLIVVLLWIGGLKFFAYEADGIVPLVANSPVLSFFYHHPAPEYKHYMNKEGEMNAAHREWHTSNGTYTFSRELGILIVFIGLLIALHPFRPQIAAVGSLLLIFMACTTLSFLVTTPEAWVPALGDSVHGFPYLSGVGRLVIKDVIMLGAAVVTLADSARAYLYRSSLKK</sequence>
<accession>A0A7W7ZNA5</accession>
<dbReference type="GO" id="GO:0005886">
    <property type="term" value="C:plasma membrane"/>
    <property type="evidence" value="ECO:0007669"/>
    <property type="project" value="TreeGrafter"/>
</dbReference>
<gene>
    <name evidence="2" type="ORF">HDF15_001378</name>
</gene>
<dbReference type="RefSeq" id="WP_260330897.1">
    <property type="nucleotide sequence ID" value="NZ_JACHIO010000005.1"/>
</dbReference>
<dbReference type="InterPro" id="IPR007339">
    <property type="entry name" value="RclC-like"/>
</dbReference>
<reference evidence="2 3" key="1">
    <citation type="submission" date="2020-08" db="EMBL/GenBank/DDBJ databases">
        <title>Genomic Encyclopedia of Type Strains, Phase IV (KMG-V): Genome sequencing to study the core and pangenomes of soil and plant-associated prokaryotes.</title>
        <authorList>
            <person name="Whitman W."/>
        </authorList>
    </citation>
    <scope>NUCLEOTIDE SEQUENCE [LARGE SCALE GENOMIC DNA]</scope>
    <source>
        <strain evidence="2 3">X5P3</strain>
    </source>
</reference>
<dbReference type="PIRSF" id="PIRSF028065">
    <property type="entry name" value="UCP028065"/>
    <property type="match status" value="1"/>
</dbReference>
<keyword evidence="1" id="KW-1133">Transmembrane helix</keyword>
<dbReference type="PANTHER" id="PTHR40106:SF1">
    <property type="entry name" value="INNER MEMBRANE PROTEIN RCLC"/>
    <property type="match status" value="1"/>
</dbReference>
<feature type="transmembrane region" description="Helical" evidence="1">
    <location>
        <begin position="131"/>
        <end position="151"/>
    </location>
</feature>
<protein>
    <submittedName>
        <fullName evidence="2">Putative membrane protein YkgB</fullName>
    </submittedName>
</protein>
<dbReference type="AlphaFoldDB" id="A0A7W7ZNA5"/>
<dbReference type="EMBL" id="JACHIO010000005">
    <property type="protein sequence ID" value="MBB5063038.1"/>
    <property type="molecule type" value="Genomic_DNA"/>
</dbReference>
<proteinExistence type="predicted"/>